<dbReference type="PANTHER" id="PTHR11214:SF376">
    <property type="entry name" value="HEXOSYLTRANSFERASE"/>
    <property type="match status" value="1"/>
</dbReference>
<dbReference type="GO" id="GO:0006493">
    <property type="term" value="P:protein O-linked glycosylation"/>
    <property type="evidence" value="ECO:0007669"/>
    <property type="project" value="TreeGrafter"/>
</dbReference>
<organism evidence="11 12">
    <name type="scientific">Dibothriocephalus latus</name>
    <name type="common">Fish tapeworm</name>
    <name type="synonym">Diphyllobothrium latum</name>
    <dbReference type="NCBI Taxonomy" id="60516"/>
    <lineage>
        <taxon>Eukaryota</taxon>
        <taxon>Metazoa</taxon>
        <taxon>Spiralia</taxon>
        <taxon>Lophotrochozoa</taxon>
        <taxon>Platyhelminthes</taxon>
        <taxon>Cestoda</taxon>
        <taxon>Eucestoda</taxon>
        <taxon>Diphyllobothriidea</taxon>
        <taxon>Diphyllobothriidae</taxon>
        <taxon>Dibothriocephalus</taxon>
    </lineage>
</organism>
<dbReference type="Proteomes" id="UP000281553">
    <property type="component" value="Unassembled WGS sequence"/>
</dbReference>
<evidence type="ECO:0000256" key="7">
    <source>
        <dbReference type="ARBA" id="ARBA00022989"/>
    </source>
</evidence>
<dbReference type="EC" id="2.4.1.-" evidence="10"/>
<dbReference type="GO" id="GO:0016758">
    <property type="term" value="F:hexosyltransferase activity"/>
    <property type="evidence" value="ECO:0007669"/>
    <property type="project" value="InterPro"/>
</dbReference>
<evidence type="ECO:0000256" key="2">
    <source>
        <dbReference type="ARBA" id="ARBA00008661"/>
    </source>
</evidence>
<dbReference type="Pfam" id="PF01762">
    <property type="entry name" value="Galactosyl_T"/>
    <property type="match status" value="1"/>
</dbReference>
<dbReference type="InterPro" id="IPR002659">
    <property type="entry name" value="Glyco_trans_31"/>
</dbReference>
<keyword evidence="3 10" id="KW-0328">Glycosyltransferase</keyword>
<protein>
    <recommendedName>
        <fullName evidence="10">Hexosyltransferase</fullName>
        <ecNumber evidence="10">2.4.1.-</ecNumber>
    </recommendedName>
</protein>
<evidence type="ECO:0000256" key="8">
    <source>
        <dbReference type="ARBA" id="ARBA00023034"/>
    </source>
</evidence>
<keyword evidence="4" id="KW-0808">Transferase</keyword>
<reference evidence="11 12" key="1">
    <citation type="submission" date="2018-11" db="EMBL/GenBank/DDBJ databases">
        <authorList>
            <consortium name="Pathogen Informatics"/>
        </authorList>
    </citation>
    <scope>NUCLEOTIDE SEQUENCE [LARGE SCALE GENOMIC DNA]</scope>
</reference>
<keyword evidence="5" id="KW-0812">Transmembrane</keyword>
<keyword evidence="6" id="KW-0735">Signal-anchor</keyword>
<accession>A0A3P7LES6</accession>
<evidence type="ECO:0000313" key="11">
    <source>
        <dbReference type="EMBL" id="VDN11870.1"/>
    </source>
</evidence>
<evidence type="ECO:0000256" key="3">
    <source>
        <dbReference type="ARBA" id="ARBA00022676"/>
    </source>
</evidence>
<keyword evidence="8 10" id="KW-0333">Golgi apparatus</keyword>
<evidence type="ECO:0000256" key="4">
    <source>
        <dbReference type="ARBA" id="ARBA00022679"/>
    </source>
</evidence>
<evidence type="ECO:0000256" key="5">
    <source>
        <dbReference type="ARBA" id="ARBA00022692"/>
    </source>
</evidence>
<dbReference type="EMBL" id="UYRU01052442">
    <property type="protein sequence ID" value="VDN11870.1"/>
    <property type="molecule type" value="Genomic_DNA"/>
</dbReference>
<name>A0A3P7LES6_DIBLA</name>
<evidence type="ECO:0000256" key="1">
    <source>
        <dbReference type="ARBA" id="ARBA00004323"/>
    </source>
</evidence>
<keyword evidence="7" id="KW-1133">Transmembrane helix</keyword>
<keyword evidence="12" id="KW-1185">Reference proteome</keyword>
<evidence type="ECO:0000256" key="10">
    <source>
        <dbReference type="RuleBase" id="RU363063"/>
    </source>
</evidence>
<proteinExistence type="inferred from homology"/>
<evidence type="ECO:0000313" key="12">
    <source>
        <dbReference type="Proteomes" id="UP000281553"/>
    </source>
</evidence>
<evidence type="ECO:0000256" key="9">
    <source>
        <dbReference type="ARBA" id="ARBA00023136"/>
    </source>
</evidence>
<dbReference type="Gene3D" id="3.90.550.50">
    <property type="match status" value="1"/>
</dbReference>
<gene>
    <name evidence="11" type="ORF">DILT_LOCUS7701</name>
</gene>
<evidence type="ECO:0000256" key="6">
    <source>
        <dbReference type="ARBA" id="ARBA00022968"/>
    </source>
</evidence>
<sequence>MVQVVEDGHGGSASAKRWISCRRIQRRPVRRKTCTFADLADIADDDWRLPIRHSVYLLYPQALDMKQVVADITSCRPIMEAPTFNQTIRFFNVSSNVCVPNKAVKRSLDAIVVIKSAVYNFADRERIRRAYAKEAEREPFFRMAMVFSVGLPRSSGGRFFQRDGINISLPGRAGASLEKMQYRRPEVLRKLSEESELNDDLIVGDFEDTYYNLSLKLFHTFQWASRFCRGHFMHNQRPPVFVIMDDDYAFNASRLKTELGALSDAQIRRVLLGSPMRRSNVLRPLVSSGFEKWTVSKRQVPWPYFAPYSSGAFIVLGADVLQEIALAMYFTVQFSVDDAWLGMVMTKLDFYVQRHPHMHIAWPKVNEKELALFAPFDYLFGGQ</sequence>
<dbReference type="OrthoDB" id="2139606at2759"/>
<comment type="similarity">
    <text evidence="2 10">Belongs to the glycosyltransferase 31 family.</text>
</comment>
<dbReference type="GO" id="GO:0000139">
    <property type="term" value="C:Golgi membrane"/>
    <property type="evidence" value="ECO:0007669"/>
    <property type="project" value="UniProtKB-SubCell"/>
</dbReference>
<keyword evidence="9" id="KW-0472">Membrane</keyword>
<comment type="subcellular location">
    <subcellularLocation>
        <location evidence="1 10">Golgi apparatus membrane</location>
        <topology evidence="1 10">Single-pass type II membrane protein</topology>
    </subcellularLocation>
</comment>
<dbReference type="AlphaFoldDB" id="A0A3P7LES6"/>
<dbReference type="PANTHER" id="PTHR11214">
    <property type="entry name" value="BETA-1,3-N-ACETYLGLUCOSAMINYLTRANSFERASE"/>
    <property type="match status" value="1"/>
</dbReference>